<sequence length="480" mass="55822">MAADNCALKNKYELCWKRSCHIRQVIFETSGLRMEQLIVMACVLSWKPGDRIGQPIYFLYSKIIIAQTMHPEYIDTYPHDAIPPSHKIEDCYNEELLKPHRAQAQEKCKEVARKIRDAAESTLTLVDTNKKAWSIDTETNEDVDPAGRHLNFYLSLGFRVVYEDEDAILLYTPKSKSFVYFVGPLCRLLGHHSFKTKENRASSTRRACSAEVFRQLSNMAKKRKDGGRDDCFENIILADHMAKTLDHQYHADKRFSVAIGKDILTKRHIMSQDRKYSDLPLRTRNTLSLRTVDKTQGREGASSGDYEPSNLDPKAIYKRLEQFGKKKFILCPKLRNSWINFCRQKASNRGNRDTRGWKAEELAYGNACVESLNAEAHELFQENPRGELKVWVKTTKDEKDAALEQNTDQNQPDWKFEEHLQMPFKGEGLRNRYKRGENAKLETFTLTFEKVERGLRNKDKPLVTRNNSEYKLFRVFFEPK</sequence>
<evidence type="ECO:0000313" key="2">
    <source>
        <dbReference type="EMBL" id="GFH54493.1"/>
    </source>
</evidence>
<name>A0AAD3CYR1_9STRA</name>
<evidence type="ECO:0000313" key="3">
    <source>
        <dbReference type="Proteomes" id="UP001054902"/>
    </source>
</evidence>
<reference evidence="2 3" key="1">
    <citation type="journal article" date="2021" name="Sci. Rep.">
        <title>The genome of the diatom Chaetoceros tenuissimus carries an ancient integrated fragment of an extant virus.</title>
        <authorList>
            <person name="Hongo Y."/>
            <person name="Kimura K."/>
            <person name="Takaki Y."/>
            <person name="Yoshida Y."/>
            <person name="Baba S."/>
            <person name="Kobayashi G."/>
            <person name="Nagasaki K."/>
            <person name="Hano T."/>
            <person name="Tomaru Y."/>
        </authorList>
    </citation>
    <scope>NUCLEOTIDE SEQUENCE [LARGE SCALE GENOMIC DNA]</scope>
    <source>
        <strain evidence="2 3">NIES-3715</strain>
    </source>
</reference>
<dbReference type="AlphaFoldDB" id="A0AAD3CYR1"/>
<feature type="region of interest" description="Disordered" evidence="1">
    <location>
        <begin position="287"/>
        <end position="308"/>
    </location>
</feature>
<protein>
    <submittedName>
        <fullName evidence="2">Uncharacterized protein</fullName>
    </submittedName>
</protein>
<organism evidence="2 3">
    <name type="scientific">Chaetoceros tenuissimus</name>
    <dbReference type="NCBI Taxonomy" id="426638"/>
    <lineage>
        <taxon>Eukaryota</taxon>
        <taxon>Sar</taxon>
        <taxon>Stramenopiles</taxon>
        <taxon>Ochrophyta</taxon>
        <taxon>Bacillariophyta</taxon>
        <taxon>Coscinodiscophyceae</taxon>
        <taxon>Chaetocerotophycidae</taxon>
        <taxon>Chaetocerotales</taxon>
        <taxon>Chaetocerotaceae</taxon>
        <taxon>Chaetoceros</taxon>
    </lineage>
</organism>
<comment type="caution">
    <text evidence="2">The sequence shown here is derived from an EMBL/GenBank/DDBJ whole genome shotgun (WGS) entry which is preliminary data.</text>
</comment>
<proteinExistence type="predicted"/>
<gene>
    <name evidence="2" type="ORF">CTEN210_10969</name>
</gene>
<evidence type="ECO:0000256" key="1">
    <source>
        <dbReference type="SAM" id="MobiDB-lite"/>
    </source>
</evidence>
<accession>A0AAD3CYR1</accession>
<dbReference type="EMBL" id="BLLK01000047">
    <property type="protein sequence ID" value="GFH54493.1"/>
    <property type="molecule type" value="Genomic_DNA"/>
</dbReference>
<dbReference type="Proteomes" id="UP001054902">
    <property type="component" value="Unassembled WGS sequence"/>
</dbReference>
<keyword evidence="3" id="KW-1185">Reference proteome</keyword>